<evidence type="ECO:0000313" key="1">
    <source>
        <dbReference type="EMBL" id="GKT44429.1"/>
    </source>
</evidence>
<dbReference type="RefSeq" id="XP_049126779.1">
    <property type="nucleotide sequence ID" value="XM_049270822.1"/>
</dbReference>
<keyword evidence="2" id="KW-1185">Reference proteome</keyword>
<comment type="caution">
    <text evidence="1">The sequence shown here is derived from an EMBL/GenBank/DDBJ whole genome shotgun (WGS) entry which is preliminary data.</text>
</comment>
<dbReference type="AlphaFoldDB" id="A0AA37LDB3"/>
<accession>A0AA37LDB3</accession>
<reference evidence="1 2" key="1">
    <citation type="submission" date="2022-03" db="EMBL/GenBank/DDBJ databases">
        <title>Genome data of Colletotrichum spp.</title>
        <authorList>
            <person name="Utami Y.D."/>
            <person name="Hiruma K."/>
        </authorList>
    </citation>
    <scope>NUCLEOTIDE SEQUENCE [LARGE SCALE GENOMIC DNA]</scope>
    <source>
        <strain evidence="1 2">MAFF 239500</strain>
    </source>
</reference>
<organism evidence="1 2">
    <name type="scientific">Colletotrichum spaethianum</name>
    <dbReference type="NCBI Taxonomy" id="700344"/>
    <lineage>
        <taxon>Eukaryota</taxon>
        <taxon>Fungi</taxon>
        <taxon>Dikarya</taxon>
        <taxon>Ascomycota</taxon>
        <taxon>Pezizomycotina</taxon>
        <taxon>Sordariomycetes</taxon>
        <taxon>Hypocreomycetidae</taxon>
        <taxon>Glomerellales</taxon>
        <taxon>Glomerellaceae</taxon>
        <taxon>Colletotrichum</taxon>
        <taxon>Colletotrichum spaethianum species complex</taxon>
    </lineage>
</organism>
<protein>
    <submittedName>
        <fullName evidence="1">Uncharacterized protein</fullName>
    </submittedName>
</protein>
<dbReference type="EMBL" id="BQXU01000010">
    <property type="protein sequence ID" value="GKT44429.1"/>
    <property type="molecule type" value="Genomic_DNA"/>
</dbReference>
<name>A0AA37LDB3_9PEZI</name>
<gene>
    <name evidence="1" type="ORF">ColSpa_04610</name>
</gene>
<dbReference type="Proteomes" id="UP001055115">
    <property type="component" value="Unassembled WGS sequence"/>
</dbReference>
<evidence type="ECO:0000313" key="2">
    <source>
        <dbReference type="Proteomes" id="UP001055115"/>
    </source>
</evidence>
<sequence length="119" mass="13192">MSEIKLSSNSAPLGGWVDELFNKIFFQPNDILSHEAFKEHTASDLLVRVKDSMNVQSNNEIQVWNAPDGSGGGCVAHMWHLILTEKTSRQTVKSSSLTLANVQIRDGKRVLVELTEVAK</sequence>
<proteinExistence type="predicted"/>
<dbReference type="GeneID" id="73325412"/>